<dbReference type="GO" id="GO:0006633">
    <property type="term" value="P:fatty acid biosynthetic process"/>
    <property type="evidence" value="ECO:0007669"/>
    <property type="project" value="TreeGrafter"/>
</dbReference>
<dbReference type="EMBL" id="VKHP01000087">
    <property type="protein sequence ID" value="NEU98291.1"/>
    <property type="molecule type" value="Genomic_DNA"/>
</dbReference>
<dbReference type="PANTHER" id="PTHR42760">
    <property type="entry name" value="SHORT-CHAIN DEHYDROGENASES/REDUCTASES FAMILY MEMBER"/>
    <property type="match status" value="1"/>
</dbReference>
<reference evidence="4 5" key="1">
    <citation type="journal article" date="2020" name="Arch. Microbiol.">
        <title>Bradyrhizobium uaiense sp. nov., a new highly efficient cowpea symbiont.</title>
        <authorList>
            <person name="Cabral Michel D."/>
            <person name="Azarias Guimaraes A."/>
            <person name="Martins da Costa E."/>
            <person name="Soares de Carvalho T."/>
            <person name="Balsanelli E."/>
            <person name="Willems A."/>
            <person name="Maltempi de Souza E."/>
            <person name="de Souza Moreira F.M."/>
        </authorList>
    </citation>
    <scope>NUCLEOTIDE SEQUENCE [LARGE SCALE GENOMIC DNA]</scope>
    <source>
        <strain evidence="4 5">UFLA 03-164</strain>
    </source>
</reference>
<protein>
    <submittedName>
        <fullName evidence="4">SDR family oxidoreductase</fullName>
    </submittedName>
</protein>
<dbReference type="PRINTS" id="PR00081">
    <property type="entry name" value="GDHRDH"/>
</dbReference>
<dbReference type="Gene3D" id="3.40.50.720">
    <property type="entry name" value="NAD(P)-binding Rossmann-like Domain"/>
    <property type="match status" value="1"/>
</dbReference>
<dbReference type="InterPro" id="IPR036291">
    <property type="entry name" value="NAD(P)-bd_dom_sf"/>
</dbReference>
<evidence type="ECO:0000313" key="5">
    <source>
        <dbReference type="Proteomes" id="UP000468531"/>
    </source>
</evidence>
<name>A0A6P1BL36_9BRAD</name>
<dbReference type="CDD" id="cd05233">
    <property type="entry name" value="SDR_c"/>
    <property type="match status" value="1"/>
</dbReference>
<evidence type="ECO:0000259" key="3">
    <source>
        <dbReference type="SMART" id="SM00822"/>
    </source>
</evidence>
<dbReference type="GO" id="GO:0016616">
    <property type="term" value="F:oxidoreductase activity, acting on the CH-OH group of donors, NAD or NADP as acceptor"/>
    <property type="evidence" value="ECO:0007669"/>
    <property type="project" value="TreeGrafter"/>
</dbReference>
<dbReference type="SUPFAM" id="SSF51735">
    <property type="entry name" value="NAD(P)-binding Rossmann-fold domains"/>
    <property type="match status" value="1"/>
</dbReference>
<keyword evidence="2" id="KW-0560">Oxidoreductase</keyword>
<sequence>MSELAGRVALITGGAQGLGAEFARAMATAGAKIVVVDKREPDELVAELAGRGNDAIGARADATREADMSAVVDLAIARFGKIDILVNNAGIVADLAMKPLDQISADEWSMVMTTNAGSAFVSTRAVLPVMKARKYGKIVNMASSTFFNGAVNMSHYIASKGAVIGLTRASARELGDFGIRANCLAPGLVMSAAVRNHPVLGSERAARQIEQRCIKREAVASDLIGALLFLIGPGSDFVTGQTVVVDGGLVFH</sequence>
<proteinExistence type="inferred from homology"/>
<keyword evidence="5" id="KW-1185">Reference proteome</keyword>
<accession>A0A6P1BL36</accession>
<dbReference type="PANTHER" id="PTHR42760:SF133">
    <property type="entry name" value="3-OXOACYL-[ACYL-CARRIER-PROTEIN] REDUCTASE"/>
    <property type="match status" value="1"/>
</dbReference>
<dbReference type="SMART" id="SM00822">
    <property type="entry name" value="PKS_KR"/>
    <property type="match status" value="1"/>
</dbReference>
<comment type="similarity">
    <text evidence="1">Belongs to the short-chain dehydrogenases/reductases (SDR) family.</text>
</comment>
<dbReference type="PRINTS" id="PR00080">
    <property type="entry name" value="SDRFAMILY"/>
</dbReference>
<gene>
    <name evidence="4" type="ORF">FNJ47_21295</name>
</gene>
<dbReference type="Proteomes" id="UP000468531">
    <property type="component" value="Unassembled WGS sequence"/>
</dbReference>
<dbReference type="InterPro" id="IPR002347">
    <property type="entry name" value="SDR_fam"/>
</dbReference>
<dbReference type="RefSeq" id="WP_163156468.1">
    <property type="nucleotide sequence ID" value="NZ_VKHP01000087.1"/>
</dbReference>
<organism evidence="4 5">
    <name type="scientific">Bradyrhizobium uaiense</name>
    <dbReference type="NCBI Taxonomy" id="2594946"/>
    <lineage>
        <taxon>Bacteria</taxon>
        <taxon>Pseudomonadati</taxon>
        <taxon>Pseudomonadota</taxon>
        <taxon>Alphaproteobacteria</taxon>
        <taxon>Hyphomicrobiales</taxon>
        <taxon>Nitrobacteraceae</taxon>
        <taxon>Bradyrhizobium</taxon>
    </lineage>
</organism>
<comment type="caution">
    <text evidence="4">The sequence shown here is derived from an EMBL/GenBank/DDBJ whole genome shotgun (WGS) entry which is preliminary data.</text>
</comment>
<dbReference type="AlphaFoldDB" id="A0A6P1BL36"/>
<dbReference type="Pfam" id="PF13561">
    <property type="entry name" value="adh_short_C2"/>
    <property type="match status" value="1"/>
</dbReference>
<evidence type="ECO:0000256" key="1">
    <source>
        <dbReference type="ARBA" id="ARBA00006484"/>
    </source>
</evidence>
<dbReference type="FunFam" id="3.40.50.720:FF:000084">
    <property type="entry name" value="Short-chain dehydrogenase reductase"/>
    <property type="match status" value="1"/>
</dbReference>
<feature type="domain" description="Ketoreductase" evidence="3">
    <location>
        <begin position="7"/>
        <end position="187"/>
    </location>
</feature>
<dbReference type="InterPro" id="IPR057326">
    <property type="entry name" value="KR_dom"/>
</dbReference>
<evidence type="ECO:0000256" key="2">
    <source>
        <dbReference type="ARBA" id="ARBA00023002"/>
    </source>
</evidence>
<dbReference type="GO" id="GO:0048038">
    <property type="term" value="F:quinone binding"/>
    <property type="evidence" value="ECO:0007669"/>
    <property type="project" value="TreeGrafter"/>
</dbReference>
<evidence type="ECO:0000313" key="4">
    <source>
        <dbReference type="EMBL" id="NEU98291.1"/>
    </source>
</evidence>